<evidence type="ECO:0000313" key="1">
    <source>
        <dbReference type="EMBL" id="CAE14202.1"/>
    </source>
</evidence>
<organism evidence="1 2">
    <name type="scientific">Photorhabdus laumondii subsp. laumondii (strain DSM 15139 / CIP 105565 / TT01)</name>
    <name type="common">Photorhabdus luminescens subsp. laumondii</name>
    <dbReference type="NCBI Taxonomy" id="243265"/>
    <lineage>
        <taxon>Bacteria</taxon>
        <taxon>Pseudomonadati</taxon>
        <taxon>Pseudomonadota</taxon>
        <taxon>Gammaproteobacteria</taxon>
        <taxon>Enterobacterales</taxon>
        <taxon>Morganellaceae</taxon>
        <taxon>Photorhabdus</taxon>
    </lineage>
</organism>
<dbReference type="EMBL" id="BX571865">
    <property type="protein sequence ID" value="CAE14202.1"/>
    <property type="molecule type" value="Genomic_DNA"/>
</dbReference>
<reference evidence="2" key="1">
    <citation type="journal article" date="2003" name="Nat. Biotechnol.">
        <title>The genome sequence of the entomopathogenic bacterium Photorhabdus luminescens.</title>
        <authorList>
            <person name="Duchaud E."/>
            <person name="Rusniok C."/>
            <person name="Frangeul L."/>
            <person name="Buchrieser C."/>
            <person name="Givaudan A."/>
            <person name="Taourit S."/>
            <person name="Bocs S."/>
            <person name="Boursaux-Eude C."/>
            <person name="Chandler M."/>
            <person name="Charles J.-F."/>
            <person name="Dassa E."/>
            <person name="Derose R."/>
            <person name="Derzelle S."/>
            <person name="Freyssinet G."/>
            <person name="Gaudriault S."/>
            <person name="Medigue C."/>
            <person name="Lanois A."/>
            <person name="Powell K."/>
            <person name="Siguier P."/>
            <person name="Vincent R."/>
            <person name="Wingate V."/>
            <person name="Zouine M."/>
            <person name="Glaser P."/>
            <person name="Boemare N."/>
            <person name="Danchin A."/>
            <person name="Kunst F."/>
        </authorList>
    </citation>
    <scope>NUCLEOTIDE SEQUENCE [LARGE SCALE GENOMIC DNA]</scope>
    <source>
        <strain evidence="2">DSM 15139 / CIP 105565 / TT01</strain>
    </source>
</reference>
<dbReference type="KEGG" id="plu:plu1909"/>
<accession>Q7N5N9</accession>
<evidence type="ECO:0000313" key="2">
    <source>
        <dbReference type="Proteomes" id="UP000002514"/>
    </source>
</evidence>
<name>Q7N5N9_PHOLL</name>
<dbReference type="HOGENOM" id="CLU_3046404_0_0_6"/>
<dbReference type="AlphaFoldDB" id="Q7N5N9"/>
<protein>
    <submittedName>
        <fullName evidence="1">Photorhabdus luminescens subsp. laumondii TTO1 complete genome segment 7/17</fullName>
    </submittedName>
</protein>
<sequence length="54" mass="6297">MFLEDSNIPEVVSEVKYRQTAGYRAKRCEGINCGVFRSQCRHLIPSTLTKWIKH</sequence>
<dbReference type="Proteomes" id="UP000002514">
    <property type="component" value="Chromosome"/>
</dbReference>
<gene>
    <name evidence="1" type="ordered locus">plu1909</name>
</gene>
<keyword evidence="2" id="KW-1185">Reference proteome</keyword>
<proteinExistence type="predicted"/>